<keyword evidence="4" id="KW-1185">Reference proteome</keyword>
<comment type="caution">
    <text evidence="3">The sequence shown here is derived from an EMBL/GenBank/DDBJ whole genome shotgun (WGS) entry which is preliminary data.</text>
</comment>
<dbReference type="Gene3D" id="3.90.550.20">
    <property type="match status" value="1"/>
</dbReference>
<proteinExistence type="predicted"/>
<reference evidence="3 4" key="1">
    <citation type="submission" date="2021-05" db="EMBL/GenBank/DDBJ databases">
        <title>Genome Assembly of Synthetic Allotetraploid Brassica napus Reveals Homoeologous Exchanges between Subgenomes.</title>
        <authorList>
            <person name="Davis J.T."/>
        </authorList>
    </citation>
    <scope>NUCLEOTIDE SEQUENCE [LARGE SCALE GENOMIC DNA]</scope>
    <source>
        <strain evidence="4">cv. Da-Ae</strain>
        <tissue evidence="3">Seedling</tissue>
    </source>
</reference>
<sequence>MRKNTLLFTASWRSLLPFDGNRWGHNGPYLVTRVVQRAQETIGNSFTTSKIVSNARSRNETTLLKADLIKLNKRSYGLHLWNKITKKIKIGKGSAIDIIISDHCVMGSKKLAMLVIFAVFALLNLLYMESPTCTLSDDKPPFKQNVPLPGTTVPMRPVVQRLCCDLRSTRKRGDRSVVTSSQIPTAREIIIWFSYLSWRYSLKQQPRGSPRKSVGAVQQQLLSSVLYGLAGISSKVLWTKRDSVTLTLTTTLTCLLLVILSNSLDSPRGYTILKPFLDQGFNLVAVTLDILFLVKNTPAKLDGSWLHPFVHAPLRPNKTRRALQVRRIYLDTDIIFLNSVTGLRNAIGAQSLDPETKRWTRLNNAVMVFDIYHPLMHEFLQEYSTTFDGNRWGYNSPYLVSRVIQRLGHKPEYNLTIFPPNAFYPVNWLKILRLFKKPTTTGEVKWVEKTVTRKMKIEEGSVMHKLISTHCTVCGNITDSHT</sequence>
<evidence type="ECO:0000313" key="3">
    <source>
        <dbReference type="EMBL" id="KAH0852262.1"/>
    </source>
</evidence>
<dbReference type="InterPro" id="IPR044789">
    <property type="entry name" value="Put_A1-4-GlycosylTfrase_plant"/>
</dbReference>
<dbReference type="InterPro" id="IPR029044">
    <property type="entry name" value="Nucleotide-diphossugar_trans"/>
</dbReference>
<protein>
    <recommendedName>
        <fullName evidence="2">Alpha 1,4-glycosyltransferase domain-containing protein</fullName>
    </recommendedName>
</protein>
<dbReference type="PANTHER" id="PTHR46781:SF7">
    <property type="entry name" value="ALPHA 1,4-GLYCOSYLTRANSFERASE FAMILY PROTEIN"/>
    <property type="match status" value="1"/>
</dbReference>
<dbReference type="Pfam" id="PF04572">
    <property type="entry name" value="Gb3_synth"/>
    <property type="match status" value="2"/>
</dbReference>
<gene>
    <name evidence="3" type="ORF">HID58_094125</name>
</gene>
<keyword evidence="1" id="KW-0472">Membrane</keyword>
<feature type="domain" description="Alpha 1,4-glycosyltransferase" evidence="2">
    <location>
        <begin position="369"/>
        <end position="474"/>
    </location>
</feature>
<dbReference type="Proteomes" id="UP000824890">
    <property type="component" value="Unassembled WGS sequence"/>
</dbReference>
<evidence type="ECO:0000256" key="1">
    <source>
        <dbReference type="SAM" id="Phobius"/>
    </source>
</evidence>
<feature type="transmembrane region" description="Helical" evidence="1">
    <location>
        <begin position="111"/>
        <end position="128"/>
    </location>
</feature>
<evidence type="ECO:0000259" key="2">
    <source>
        <dbReference type="Pfam" id="PF04572"/>
    </source>
</evidence>
<feature type="domain" description="Alpha 1,4-glycosyltransferase" evidence="2">
    <location>
        <begin position="18"/>
        <end position="106"/>
    </location>
</feature>
<organism evidence="3 4">
    <name type="scientific">Brassica napus</name>
    <name type="common">Rape</name>
    <dbReference type="NCBI Taxonomy" id="3708"/>
    <lineage>
        <taxon>Eukaryota</taxon>
        <taxon>Viridiplantae</taxon>
        <taxon>Streptophyta</taxon>
        <taxon>Embryophyta</taxon>
        <taxon>Tracheophyta</taxon>
        <taxon>Spermatophyta</taxon>
        <taxon>Magnoliopsida</taxon>
        <taxon>eudicotyledons</taxon>
        <taxon>Gunneridae</taxon>
        <taxon>Pentapetalae</taxon>
        <taxon>rosids</taxon>
        <taxon>malvids</taxon>
        <taxon>Brassicales</taxon>
        <taxon>Brassicaceae</taxon>
        <taxon>Brassiceae</taxon>
        <taxon>Brassica</taxon>
    </lineage>
</organism>
<accession>A0ABQ7X8J7</accession>
<evidence type="ECO:0000313" key="4">
    <source>
        <dbReference type="Proteomes" id="UP000824890"/>
    </source>
</evidence>
<keyword evidence="1" id="KW-0812">Transmembrane</keyword>
<keyword evidence="1" id="KW-1133">Transmembrane helix</keyword>
<dbReference type="PANTHER" id="PTHR46781">
    <property type="entry name" value="ALPHA 1,4-GLYCOSYLTRANSFERASE FAMILY PROTEIN"/>
    <property type="match status" value="1"/>
</dbReference>
<dbReference type="SUPFAM" id="SSF53448">
    <property type="entry name" value="Nucleotide-diphospho-sugar transferases"/>
    <property type="match status" value="1"/>
</dbReference>
<name>A0ABQ7X8J7_BRANA</name>
<dbReference type="InterPro" id="IPR007652">
    <property type="entry name" value="A1-4-GlycosylTfrase_dom"/>
</dbReference>
<dbReference type="EMBL" id="JAGKQM010001173">
    <property type="protein sequence ID" value="KAH0852262.1"/>
    <property type="molecule type" value="Genomic_DNA"/>
</dbReference>